<evidence type="ECO:0000313" key="5">
    <source>
        <dbReference type="EMBL" id="OLF04476.1"/>
    </source>
</evidence>
<name>A0A7Z0WDK7_9PSEU</name>
<dbReference type="InterPro" id="IPR036390">
    <property type="entry name" value="WH_DNA-bd_sf"/>
</dbReference>
<keyword evidence="3" id="KW-0804">Transcription</keyword>
<dbReference type="Pfam" id="PF13545">
    <property type="entry name" value="HTH_Crp_2"/>
    <property type="match status" value="1"/>
</dbReference>
<evidence type="ECO:0000256" key="2">
    <source>
        <dbReference type="ARBA" id="ARBA00023125"/>
    </source>
</evidence>
<sequence>MGLGLVEETVRWHRRGMEEPWLRDSFMAGLSAEAIHRLERHATLLTDTDEIDWTAADAPVVIVLAGTVKVYLLRWDGHLAIDRIAGIGDVVNGEHLFTDHPVPMRLDRTYAAAMAVPRRKFRDLLDQDREIQEALWRAFAHWHQEAAVRHSHSGRRVERRLWAFLVGLARRHGTSTPQGIRLIVGLTQADLAAAIGASHQSVEAALRRLRRAGKLTTNYGWCVLHEVPSEDELDQAG</sequence>
<dbReference type="GO" id="GO:0003677">
    <property type="term" value="F:DNA binding"/>
    <property type="evidence" value="ECO:0007669"/>
    <property type="project" value="UniProtKB-KW"/>
</dbReference>
<dbReference type="PROSITE" id="PS51063">
    <property type="entry name" value="HTH_CRP_2"/>
    <property type="match status" value="1"/>
</dbReference>
<keyword evidence="1" id="KW-0805">Transcription regulation</keyword>
<gene>
    <name evidence="5" type="ORF">BLA60_40535</name>
</gene>
<feature type="domain" description="HTH crp-type" evidence="4">
    <location>
        <begin position="155"/>
        <end position="228"/>
    </location>
</feature>
<evidence type="ECO:0000259" key="4">
    <source>
        <dbReference type="PROSITE" id="PS51063"/>
    </source>
</evidence>
<dbReference type="Proteomes" id="UP000185696">
    <property type="component" value="Unassembled WGS sequence"/>
</dbReference>
<proteinExistence type="predicted"/>
<dbReference type="Gene3D" id="2.60.120.10">
    <property type="entry name" value="Jelly Rolls"/>
    <property type="match status" value="1"/>
</dbReference>
<protein>
    <recommendedName>
        <fullName evidence="4">HTH crp-type domain-containing protein</fullName>
    </recommendedName>
</protein>
<evidence type="ECO:0000256" key="3">
    <source>
        <dbReference type="ARBA" id="ARBA00023163"/>
    </source>
</evidence>
<accession>A0A7Z0WDK7</accession>
<dbReference type="EMBL" id="MSIF01000043">
    <property type="protein sequence ID" value="OLF04476.1"/>
    <property type="molecule type" value="Genomic_DNA"/>
</dbReference>
<evidence type="ECO:0000313" key="6">
    <source>
        <dbReference type="Proteomes" id="UP000185696"/>
    </source>
</evidence>
<dbReference type="InterPro" id="IPR014710">
    <property type="entry name" value="RmlC-like_jellyroll"/>
</dbReference>
<comment type="caution">
    <text evidence="5">The sequence shown here is derived from an EMBL/GenBank/DDBJ whole genome shotgun (WGS) entry which is preliminary data.</text>
</comment>
<organism evidence="5 6">
    <name type="scientific">Actinophytocola xinjiangensis</name>
    <dbReference type="NCBI Taxonomy" id="485602"/>
    <lineage>
        <taxon>Bacteria</taxon>
        <taxon>Bacillati</taxon>
        <taxon>Actinomycetota</taxon>
        <taxon>Actinomycetes</taxon>
        <taxon>Pseudonocardiales</taxon>
        <taxon>Pseudonocardiaceae</taxon>
    </lineage>
</organism>
<reference evidence="5 6" key="1">
    <citation type="submission" date="2016-12" db="EMBL/GenBank/DDBJ databases">
        <title>The draft genome sequence of Actinophytocola xinjiangensis.</title>
        <authorList>
            <person name="Wang W."/>
            <person name="Yuan L."/>
        </authorList>
    </citation>
    <scope>NUCLEOTIDE SEQUENCE [LARGE SCALE GENOMIC DNA]</scope>
    <source>
        <strain evidence="5 6">CGMCC 4.4663</strain>
    </source>
</reference>
<dbReference type="InterPro" id="IPR012318">
    <property type="entry name" value="HTH_CRP"/>
</dbReference>
<dbReference type="RefSeq" id="WP_075138421.1">
    <property type="nucleotide sequence ID" value="NZ_MSIF01000043.1"/>
</dbReference>
<dbReference type="GO" id="GO:0006355">
    <property type="term" value="P:regulation of DNA-templated transcription"/>
    <property type="evidence" value="ECO:0007669"/>
    <property type="project" value="InterPro"/>
</dbReference>
<keyword evidence="2" id="KW-0238">DNA-binding</keyword>
<dbReference type="AlphaFoldDB" id="A0A7Z0WDK7"/>
<dbReference type="InterPro" id="IPR018490">
    <property type="entry name" value="cNMP-bd_dom_sf"/>
</dbReference>
<dbReference type="SUPFAM" id="SSF46785">
    <property type="entry name" value="Winged helix' DNA-binding domain"/>
    <property type="match status" value="1"/>
</dbReference>
<evidence type="ECO:0000256" key="1">
    <source>
        <dbReference type="ARBA" id="ARBA00023015"/>
    </source>
</evidence>
<keyword evidence="6" id="KW-1185">Reference proteome</keyword>
<dbReference type="SUPFAM" id="SSF51206">
    <property type="entry name" value="cAMP-binding domain-like"/>
    <property type="match status" value="1"/>
</dbReference>
<dbReference type="OrthoDB" id="3681160at2"/>